<dbReference type="GO" id="GO:0016592">
    <property type="term" value="C:mediator complex"/>
    <property type="evidence" value="ECO:0007669"/>
    <property type="project" value="InterPro"/>
</dbReference>
<evidence type="ECO:0000313" key="2">
    <source>
        <dbReference type="EMBL" id="KAK1359594.1"/>
    </source>
</evidence>
<accession>A0AAD8H4K3</accession>
<name>A0AAD8H4K3_9APIA</name>
<gene>
    <name evidence="2" type="ORF">POM88_044068</name>
</gene>
<organism evidence="2 3">
    <name type="scientific">Heracleum sosnowskyi</name>
    <dbReference type="NCBI Taxonomy" id="360622"/>
    <lineage>
        <taxon>Eukaryota</taxon>
        <taxon>Viridiplantae</taxon>
        <taxon>Streptophyta</taxon>
        <taxon>Embryophyta</taxon>
        <taxon>Tracheophyta</taxon>
        <taxon>Spermatophyta</taxon>
        <taxon>Magnoliopsida</taxon>
        <taxon>eudicotyledons</taxon>
        <taxon>Gunneridae</taxon>
        <taxon>Pentapetalae</taxon>
        <taxon>asterids</taxon>
        <taxon>campanulids</taxon>
        <taxon>Apiales</taxon>
        <taxon>Apiaceae</taxon>
        <taxon>Apioideae</taxon>
        <taxon>apioid superclade</taxon>
        <taxon>Tordylieae</taxon>
        <taxon>Tordyliinae</taxon>
        <taxon>Heracleum</taxon>
    </lineage>
</organism>
<sequence>MAEREEETQQQKRSRQEIGMEGEKQLEQTIKSAIHMLSTLTNEFSNPTLWPTQPMKIKSSNTCDSTTDNGGNEYSYLFEMSGAAHYKSCFTSLLSLLASLPPAPKAKPHETSSTTNSSVSPMEEDDVEKLEERASTLRKELANKNKYLKVLMDQLRELTNDVSTWKSPCSI</sequence>
<reference evidence="2" key="2">
    <citation type="submission" date="2023-05" db="EMBL/GenBank/DDBJ databases">
        <authorList>
            <person name="Schelkunov M.I."/>
        </authorList>
    </citation>
    <scope>NUCLEOTIDE SEQUENCE</scope>
    <source>
        <strain evidence="2">Hsosn_3</strain>
        <tissue evidence="2">Leaf</tissue>
    </source>
</reference>
<feature type="compositionally biased region" description="Polar residues" evidence="1">
    <location>
        <begin position="111"/>
        <end position="120"/>
    </location>
</feature>
<reference evidence="2" key="1">
    <citation type="submission" date="2023-02" db="EMBL/GenBank/DDBJ databases">
        <title>Genome of toxic invasive species Heracleum sosnowskyi carries increased number of genes despite the absence of recent whole-genome duplications.</title>
        <authorList>
            <person name="Schelkunov M."/>
            <person name="Shtratnikova V."/>
            <person name="Makarenko M."/>
            <person name="Klepikova A."/>
            <person name="Omelchenko D."/>
            <person name="Novikova G."/>
            <person name="Obukhova E."/>
            <person name="Bogdanov V."/>
            <person name="Penin A."/>
            <person name="Logacheva M."/>
        </authorList>
    </citation>
    <scope>NUCLEOTIDE SEQUENCE</scope>
    <source>
        <strain evidence="2">Hsosn_3</strain>
        <tissue evidence="2">Leaf</tissue>
    </source>
</reference>
<evidence type="ECO:0000256" key="1">
    <source>
        <dbReference type="SAM" id="MobiDB-lite"/>
    </source>
</evidence>
<dbReference type="EMBL" id="JAUIZM010000010">
    <property type="protein sequence ID" value="KAK1359594.1"/>
    <property type="molecule type" value="Genomic_DNA"/>
</dbReference>
<keyword evidence="3" id="KW-1185">Reference proteome</keyword>
<feature type="region of interest" description="Disordered" evidence="1">
    <location>
        <begin position="103"/>
        <end position="126"/>
    </location>
</feature>
<dbReference type="AlphaFoldDB" id="A0AAD8H4K3"/>
<dbReference type="PANTHER" id="PTHR36406">
    <property type="entry name" value="MEDIATOR OF RNA POLYMERASE II TRANSCRIPTION SUBUNIT 30"/>
    <property type="match status" value="1"/>
</dbReference>
<proteinExistence type="predicted"/>
<evidence type="ECO:0000313" key="3">
    <source>
        <dbReference type="Proteomes" id="UP001237642"/>
    </source>
</evidence>
<comment type="caution">
    <text evidence="2">The sequence shown here is derived from an EMBL/GenBank/DDBJ whole genome shotgun (WGS) entry which is preliminary data.</text>
</comment>
<dbReference type="InterPro" id="IPR034568">
    <property type="entry name" value="MED30"/>
</dbReference>
<dbReference type="Proteomes" id="UP001237642">
    <property type="component" value="Unassembled WGS sequence"/>
</dbReference>
<dbReference type="PANTHER" id="PTHR36406:SF2">
    <property type="entry name" value="MEDIATOR OF RNA POLYMERASE II TRANSCRIPTION SUBUNIT 30"/>
    <property type="match status" value="1"/>
</dbReference>
<protein>
    <submittedName>
        <fullName evidence="2">Mediator of RNA polymerase II transcription subunit 30</fullName>
    </submittedName>
</protein>
<feature type="region of interest" description="Disordered" evidence="1">
    <location>
        <begin position="1"/>
        <end position="22"/>
    </location>
</feature>